<dbReference type="SUPFAM" id="SSF52540">
    <property type="entry name" value="P-loop containing nucleoside triphosphate hydrolases"/>
    <property type="match status" value="1"/>
</dbReference>
<dbReference type="EC" id="5.6.2.4" evidence="3"/>
<gene>
    <name evidence="6" type="primary">LOC106813034</name>
</gene>
<evidence type="ECO:0000256" key="2">
    <source>
        <dbReference type="ARBA" id="ARBA00034617"/>
    </source>
</evidence>
<feature type="non-terminal residue" evidence="6">
    <location>
        <position position="313"/>
    </location>
</feature>
<protein>
    <recommendedName>
        <fullName evidence="3">DNA 3'-5' helicase</fullName>
        <ecNumber evidence="3">5.6.2.4</ecNumber>
    </recommendedName>
</protein>
<dbReference type="InterPro" id="IPR001650">
    <property type="entry name" value="Helicase_C-like"/>
</dbReference>
<accession>A0ABM1EK45</accession>
<evidence type="ECO:0000259" key="4">
    <source>
        <dbReference type="PROSITE" id="PS51194"/>
    </source>
</evidence>
<organism evidence="5 6">
    <name type="scientific">Priapulus caudatus</name>
    <name type="common">Priapulid worm</name>
    <dbReference type="NCBI Taxonomy" id="37621"/>
    <lineage>
        <taxon>Eukaryota</taxon>
        <taxon>Metazoa</taxon>
        <taxon>Ecdysozoa</taxon>
        <taxon>Scalidophora</taxon>
        <taxon>Priapulida</taxon>
        <taxon>Priapulimorpha</taxon>
        <taxon>Priapulimorphida</taxon>
        <taxon>Priapulidae</taxon>
        <taxon>Priapulus</taxon>
    </lineage>
</organism>
<dbReference type="PANTHER" id="PTHR13710:SF157">
    <property type="entry name" value="DNA HELICASE"/>
    <property type="match status" value="1"/>
</dbReference>
<evidence type="ECO:0000313" key="6">
    <source>
        <dbReference type="RefSeq" id="XP_014672566.1"/>
    </source>
</evidence>
<comment type="similarity">
    <text evidence="1">Belongs to the helicase family. RecQ subfamily.</text>
</comment>
<name>A0ABM1EK45_PRICU</name>
<dbReference type="SMART" id="SM00490">
    <property type="entry name" value="HELICc"/>
    <property type="match status" value="1"/>
</dbReference>
<dbReference type="PANTHER" id="PTHR13710">
    <property type="entry name" value="DNA HELICASE RECQ FAMILY MEMBER"/>
    <property type="match status" value="1"/>
</dbReference>
<keyword evidence="5" id="KW-1185">Reference proteome</keyword>
<dbReference type="PROSITE" id="PS51194">
    <property type="entry name" value="HELICASE_CTER"/>
    <property type="match status" value="1"/>
</dbReference>
<dbReference type="RefSeq" id="XP_014672566.1">
    <property type="nucleotide sequence ID" value="XM_014817080.1"/>
</dbReference>
<proteinExistence type="inferred from homology"/>
<evidence type="ECO:0000256" key="1">
    <source>
        <dbReference type="ARBA" id="ARBA00005446"/>
    </source>
</evidence>
<feature type="domain" description="Helicase C-terminal" evidence="4">
    <location>
        <begin position="76"/>
        <end position="256"/>
    </location>
</feature>
<sequence length="313" mass="35562">MLWGLDFRKDYRRVCEIVCLLDEVPTLMLTATATNAVKADVCNVLAVEDAAVIARLPNRPNIFLHLLKVKENFEEELSWLIGCLKKGQTKCPKILVYCRNVRAVYQMYMWVMEELGDQAYAGRHHSVDCRLVEMFHSKADQESMERIMTNFPKEDSHIRLLFATIAFGMGVQINDVDIVVHWGLEQSALQYWQEVGRCARDGRPGLAVTYALSRTITTCKDKAMKEVATCSTCCRVQLLQMFAIDSAGAEELETLKLKSNCEQNCLQMCQCALCSCCSNCQVDCCCPSRASSFLERLEKMYVVFLTCFKILAF</sequence>
<dbReference type="GeneID" id="106813034"/>
<dbReference type="Pfam" id="PF00271">
    <property type="entry name" value="Helicase_C"/>
    <property type="match status" value="1"/>
</dbReference>
<dbReference type="Proteomes" id="UP000695022">
    <property type="component" value="Unplaced"/>
</dbReference>
<dbReference type="InterPro" id="IPR027417">
    <property type="entry name" value="P-loop_NTPase"/>
</dbReference>
<comment type="catalytic activity">
    <reaction evidence="2">
        <text>Couples ATP hydrolysis with the unwinding of duplex DNA by translocating in the 3'-5' direction.</text>
        <dbReference type="EC" id="5.6.2.4"/>
    </reaction>
</comment>
<reference evidence="6" key="1">
    <citation type="submission" date="2025-08" db="UniProtKB">
        <authorList>
            <consortium name="RefSeq"/>
        </authorList>
    </citation>
    <scope>IDENTIFICATION</scope>
</reference>
<evidence type="ECO:0000256" key="3">
    <source>
        <dbReference type="ARBA" id="ARBA00034808"/>
    </source>
</evidence>
<evidence type="ECO:0000313" key="5">
    <source>
        <dbReference type="Proteomes" id="UP000695022"/>
    </source>
</evidence>
<dbReference type="Gene3D" id="3.40.50.300">
    <property type="entry name" value="P-loop containing nucleotide triphosphate hydrolases"/>
    <property type="match status" value="2"/>
</dbReference>